<protein>
    <submittedName>
        <fullName evidence="8">Secreted protein</fullName>
    </submittedName>
</protein>
<dbReference type="Proteomes" id="UP000028682">
    <property type="component" value="Chromosome"/>
</dbReference>
<dbReference type="PROSITE" id="PS51257">
    <property type="entry name" value="PROKAR_LIPOPROTEIN"/>
    <property type="match status" value="1"/>
</dbReference>
<evidence type="ECO:0000313" key="8">
    <source>
        <dbReference type="EMBL" id="AIJ16512.1"/>
    </source>
</evidence>
<dbReference type="PANTHER" id="PTHR13887">
    <property type="entry name" value="GLUTATHIONE S-TRANSFERASE KAPPA"/>
    <property type="match status" value="1"/>
</dbReference>
<gene>
    <name evidence="8" type="ORF">SLIV_28015</name>
</gene>
<dbReference type="CDD" id="cd02972">
    <property type="entry name" value="DsbA_family"/>
    <property type="match status" value="1"/>
</dbReference>
<organism evidence="8 9">
    <name type="scientific">Streptomyces lividans TK24</name>
    <dbReference type="NCBI Taxonomy" id="457428"/>
    <lineage>
        <taxon>Bacteria</taxon>
        <taxon>Bacillati</taxon>
        <taxon>Actinomycetota</taxon>
        <taxon>Actinomycetes</taxon>
        <taxon>Kitasatosporales</taxon>
        <taxon>Streptomycetaceae</taxon>
        <taxon>Streptomyces</taxon>
    </lineage>
</organism>
<evidence type="ECO:0000313" key="9">
    <source>
        <dbReference type="Proteomes" id="UP000028682"/>
    </source>
</evidence>
<sequence length="258" mass="27506">MGNRRRRSVASAVVMVVLSLALGACGTRAKAADADAGEAGRAGAPYASLDDAPEKLGEDGTTIMVGDPDAPVTVHLYEDPRCPVCEEFEQRGGGPVLRDALLRGKVKTEYTLASFLDDRMGGSGSKKAVNALRAALEAGKFTEYHEVLYDNQPEEAVDGFTDAFLLRLAGRVEGLRGPAFDAAVKDMKYRSFVTASEKAYDRAGGPKEPTGPGTPTAVINDVRVPAEYSGLLFDTEGFTSLLALIAQRPQEWGEDLFT</sequence>
<keyword evidence="3" id="KW-0560">Oxidoreductase</keyword>
<dbReference type="InterPro" id="IPR012336">
    <property type="entry name" value="Thioredoxin-like_fold"/>
</dbReference>
<comment type="similarity">
    <text evidence="1">Belongs to the thioredoxin family. DsbA subfamily.</text>
</comment>
<dbReference type="SUPFAM" id="SSF52833">
    <property type="entry name" value="Thioredoxin-like"/>
    <property type="match status" value="1"/>
</dbReference>
<keyword evidence="2 6" id="KW-0732">Signal</keyword>
<name>A0ABN4E0B9_STRLI</name>
<keyword evidence="4" id="KW-1015">Disulfide bond</keyword>
<evidence type="ECO:0000256" key="1">
    <source>
        <dbReference type="ARBA" id="ARBA00005791"/>
    </source>
</evidence>
<dbReference type="PANTHER" id="PTHR13887:SF14">
    <property type="entry name" value="DISULFIDE BOND FORMATION PROTEIN D"/>
    <property type="match status" value="1"/>
</dbReference>
<dbReference type="Gene3D" id="3.40.30.10">
    <property type="entry name" value="Glutaredoxin"/>
    <property type="match status" value="1"/>
</dbReference>
<reference evidence="9" key="1">
    <citation type="submission" date="2014-08" db="EMBL/GenBank/DDBJ databases">
        <title>Complete genome sequence of Streptomyces lividans TK24.</title>
        <authorList>
            <consortium name="StrepSynth"/>
            <person name="Ruckert C."/>
            <person name="Fridjonson O.H."/>
            <person name="Lambert C."/>
            <person name="van Wezel G.P."/>
            <person name="Bernaerts K."/>
            <person name="Anne J."/>
            <person name="Economou A."/>
            <person name="Kalinowski J."/>
        </authorList>
    </citation>
    <scope>NUCLEOTIDE SEQUENCE [LARGE SCALE GENOMIC DNA]</scope>
    <source>
        <strain evidence="9">TK24</strain>
    </source>
</reference>
<evidence type="ECO:0000259" key="7">
    <source>
        <dbReference type="Pfam" id="PF13462"/>
    </source>
</evidence>
<evidence type="ECO:0000256" key="2">
    <source>
        <dbReference type="ARBA" id="ARBA00022729"/>
    </source>
</evidence>
<keyword evidence="9" id="KW-1185">Reference proteome</keyword>
<evidence type="ECO:0000256" key="3">
    <source>
        <dbReference type="ARBA" id="ARBA00023002"/>
    </source>
</evidence>
<feature type="chain" id="PRO_5045235435" evidence="6">
    <location>
        <begin position="32"/>
        <end position="258"/>
    </location>
</feature>
<evidence type="ECO:0000256" key="4">
    <source>
        <dbReference type="ARBA" id="ARBA00023157"/>
    </source>
</evidence>
<evidence type="ECO:0000256" key="5">
    <source>
        <dbReference type="ARBA" id="ARBA00023284"/>
    </source>
</evidence>
<feature type="signal peptide" evidence="6">
    <location>
        <begin position="1"/>
        <end position="31"/>
    </location>
</feature>
<accession>A0ABN4E0B9</accession>
<evidence type="ECO:0000256" key="6">
    <source>
        <dbReference type="SAM" id="SignalP"/>
    </source>
</evidence>
<dbReference type="EMBL" id="CP009124">
    <property type="protein sequence ID" value="AIJ16512.1"/>
    <property type="molecule type" value="Genomic_DNA"/>
</dbReference>
<keyword evidence="5" id="KW-0676">Redox-active center</keyword>
<dbReference type="InterPro" id="IPR036249">
    <property type="entry name" value="Thioredoxin-like_sf"/>
</dbReference>
<dbReference type="Pfam" id="PF13462">
    <property type="entry name" value="Thioredoxin_4"/>
    <property type="match status" value="1"/>
</dbReference>
<feature type="domain" description="Thioredoxin-like fold" evidence="7">
    <location>
        <begin position="60"/>
        <end position="224"/>
    </location>
</feature>
<proteinExistence type="inferred from homology"/>